<keyword evidence="3" id="KW-1185">Reference proteome</keyword>
<comment type="caution">
    <text evidence="2">The sequence shown here is derived from an EMBL/GenBank/DDBJ whole genome shotgun (WGS) entry which is preliminary data.</text>
</comment>
<organism evidence="2 3">
    <name type="scientific">Paraferrimonas sedimenticola</name>
    <dbReference type="NCBI Taxonomy" id="375674"/>
    <lineage>
        <taxon>Bacteria</taxon>
        <taxon>Pseudomonadati</taxon>
        <taxon>Pseudomonadota</taxon>
        <taxon>Gammaproteobacteria</taxon>
        <taxon>Alteromonadales</taxon>
        <taxon>Ferrimonadaceae</taxon>
        <taxon>Paraferrimonas</taxon>
    </lineage>
</organism>
<evidence type="ECO:0000313" key="3">
    <source>
        <dbReference type="Proteomes" id="UP001161422"/>
    </source>
</evidence>
<evidence type="ECO:0000256" key="1">
    <source>
        <dbReference type="SAM" id="MobiDB-lite"/>
    </source>
</evidence>
<feature type="compositionally biased region" description="Polar residues" evidence="1">
    <location>
        <begin position="64"/>
        <end position="85"/>
    </location>
</feature>
<dbReference type="Proteomes" id="UP001161422">
    <property type="component" value="Unassembled WGS sequence"/>
</dbReference>
<protein>
    <recommendedName>
        <fullName evidence="4">Helix-turn-helix domain-containing protein</fullName>
    </recommendedName>
</protein>
<dbReference type="EMBL" id="BSNC01000002">
    <property type="protein sequence ID" value="GLP95325.1"/>
    <property type="molecule type" value="Genomic_DNA"/>
</dbReference>
<dbReference type="AlphaFoldDB" id="A0AA37RSW9"/>
<proteinExistence type="predicted"/>
<reference evidence="2" key="2">
    <citation type="submission" date="2023-01" db="EMBL/GenBank/DDBJ databases">
        <title>Draft genome sequence of Paraferrimonas sedimenticola strain NBRC 101628.</title>
        <authorList>
            <person name="Sun Q."/>
            <person name="Mori K."/>
        </authorList>
    </citation>
    <scope>NUCLEOTIDE SEQUENCE</scope>
    <source>
        <strain evidence="2">NBRC 101628</strain>
    </source>
</reference>
<sequence>MKPILTLQDAHRQLGISRTTFWRLRKKGVIPDPIQTGLYKGMYQAATIANVLKTLEFTDDPEQPTENYQSSKSSQLKSFNTYFRG</sequence>
<evidence type="ECO:0000313" key="2">
    <source>
        <dbReference type="EMBL" id="GLP95325.1"/>
    </source>
</evidence>
<feature type="region of interest" description="Disordered" evidence="1">
    <location>
        <begin position="60"/>
        <end position="85"/>
    </location>
</feature>
<accession>A0AA37RSW9</accession>
<name>A0AA37RSW9_9GAMM</name>
<reference evidence="2" key="1">
    <citation type="journal article" date="2014" name="Int. J. Syst. Evol. Microbiol.">
        <title>Complete genome sequence of Corynebacterium casei LMG S-19264T (=DSM 44701T), isolated from a smear-ripened cheese.</title>
        <authorList>
            <consortium name="US DOE Joint Genome Institute (JGI-PGF)"/>
            <person name="Walter F."/>
            <person name="Albersmeier A."/>
            <person name="Kalinowski J."/>
            <person name="Ruckert C."/>
        </authorList>
    </citation>
    <scope>NUCLEOTIDE SEQUENCE</scope>
    <source>
        <strain evidence="2">NBRC 101628</strain>
    </source>
</reference>
<gene>
    <name evidence="2" type="ORF">GCM10007895_06310</name>
</gene>
<evidence type="ECO:0008006" key="4">
    <source>
        <dbReference type="Google" id="ProtNLM"/>
    </source>
</evidence>